<dbReference type="EC" id="4.6.1.2" evidence="3 15"/>
<accession>A0AAN9T8E8</accession>
<evidence type="ECO:0000313" key="20">
    <source>
        <dbReference type="EMBL" id="KAK7576515.1"/>
    </source>
</evidence>
<protein>
    <recommendedName>
        <fullName evidence="3 15">Guanylate cyclase</fullName>
        <ecNumber evidence="3 15">4.6.1.2</ecNumber>
    </recommendedName>
</protein>
<comment type="catalytic activity">
    <reaction evidence="1 15">
        <text>GTP = 3',5'-cyclic GMP + diphosphate</text>
        <dbReference type="Rhea" id="RHEA:13665"/>
        <dbReference type="ChEBI" id="CHEBI:33019"/>
        <dbReference type="ChEBI" id="CHEBI:37565"/>
        <dbReference type="ChEBI" id="CHEBI:57746"/>
        <dbReference type="EC" id="4.6.1.2"/>
    </reaction>
</comment>
<reference evidence="20 21" key="1">
    <citation type="submission" date="2024-03" db="EMBL/GenBank/DDBJ databases">
        <title>Adaptation during the transition from Ophiocordyceps entomopathogen to insect associate is accompanied by gene loss and intensified selection.</title>
        <authorList>
            <person name="Ward C.M."/>
            <person name="Onetto C.A."/>
            <person name="Borneman A.R."/>
        </authorList>
    </citation>
    <scope>NUCLEOTIDE SEQUENCE [LARGE SCALE GENOMIC DNA]</scope>
    <source>
        <strain evidence="20">AWRI1</strain>
        <tissue evidence="20">Single Adult Female</tissue>
    </source>
</reference>
<feature type="domain" description="Protein kinase" evidence="18">
    <location>
        <begin position="611"/>
        <end position="887"/>
    </location>
</feature>
<dbReference type="InterPro" id="IPR001054">
    <property type="entry name" value="A/G_cyclase"/>
</dbReference>
<evidence type="ECO:0000256" key="9">
    <source>
        <dbReference type="ARBA" id="ARBA00023136"/>
    </source>
</evidence>
<dbReference type="InterPro" id="IPR000719">
    <property type="entry name" value="Prot_kinase_dom"/>
</dbReference>
<sequence>MIAVIAFTSFFHSILEVTPTATITSSTGATMAPSSCTPIIQSSINATGSPAAAGAAEEYYPDTDIPKNYKKKITIAYLSAIKGTFESRQGLVISGALQLALNEVRNETAEKYPYLDWHLEYKDTQGEELLGTRFITEMICANVSVFIGPEGKSCYTEAMVAWSRNLPMISYKCSDYKATEVKTFARTEPPDHQITKSAIALLKYFNWKIFAILYEKNFEQVAESLRKEAVSPFKVTHFQSLQTKNQCCSKNSSTCCSVKYWIDLLKEADLQSRIYVFIGSKILLVELLKHMESLEFFERGDHMVIYINNEVYTPSDNDLYLRSTLDRDEHPECRSMGDMKKRARSLLVVVASPPDVNYKNFTQKVLEYNKKDPFNFVMPPLFEEADWNKFVTIYAAYLYDAVKLYTNALLDLIEKSNKTLAALDVIDTDGQKIIETIINKTSYQSVTGSTIKIDSHGDSEGNYSVLAAKQITPENRDKYLYKRDKTVNFSCEYVLRPISTFHLSPGSGPIFKAPTDPEDQIEWLTSEPPSDRPSCGFDGEQCQDYSQRDGIAALILAILLLCSFIVVGTIYRKWKIEMEIEGLLWRIDINELVDFVGSCGKDVPASAKASIISALSYESRGFNQVFAQTSTYKNKVIRIKELKFNKKREISRESMKEMRLLRELRHDNVNSFIGASIDFYRIVLVTDYCSKGSLYDIVENEDIKLDGMFIASLVHDLIKGMLFLHESPITYHGNLKSSNCVVTSRWVLQVADFGLLELRQQAEHESNVGDHQRYRNMLWKAPELLRDTSSSAKGSQKADVYAFAIILHEIVARRGPFGGCGYEEPKDIVNLVTKVPEPYESPLRPNVHSLSCDMVDDYVLKLMEECWSEQPECRPDFTQIRVRLKMMKAGKRRNIMDQMMEMMEKYTNNLEDLVNQRTMEVFEEKRKSEDLLHRMLPAPVASRLTRGYGVEPESYDLVTIYFSDIVGFTAMSAESTPLEVVNFLNDLYTLFDRIIKGYDVYKVETIGDAYMVVSGLPIKNGRKHAGEIASMSLNLLEAIKSHRIKHRPNDTLKLRIGIHTGPVVAGVVGLTMPRYCLFGDTVNTASRMESTGEPLKIHISEQCKNALDILGGYVVEQRGLVNMKGKGEVLTYWLTGATDEAIQRREVDLADAQMLYSLPHRNSPRAFGDTSRRHSSIPRGNSIDKGAPLAAPESSSIVASAENGVTISDNHISSSLTEDYDFTEANTVEATTPVYNNMNNFEELSAVTKPLRRRVRENDTYEVPHNKHMDRVNSITKRSCHSLQENKLFCLDNVKYDTTNNCDIVGNGSLHCTPLLSETKKWHSLEDNRKPLVARGSIRNWFHSLFNGGNNYHSSDISLRKTKPMYIDLPTDKTESMV</sequence>
<dbReference type="InterPro" id="IPR018297">
    <property type="entry name" value="A/G_cyclase_CS"/>
</dbReference>
<dbReference type="FunFam" id="1.10.510.10:FF:000545">
    <property type="entry name" value="Guanylate cyclase"/>
    <property type="match status" value="1"/>
</dbReference>
<comment type="caution">
    <text evidence="20">The sequence shown here is derived from an EMBL/GenBank/DDBJ whole genome shotgun (WGS) entry which is preliminary data.</text>
</comment>
<dbReference type="EMBL" id="JBBCAQ010000036">
    <property type="protein sequence ID" value="KAK7576515.1"/>
    <property type="molecule type" value="Genomic_DNA"/>
</dbReference>
<dbReference type="InterPro" id="IPR050401">
    <property type="entry name" value="Cyclic_nucleotide_synthase"/>
</dbReference>
<dbReference type="InterPro" id="IPR029787">
    <property type="entry name" value="Nucleotide_cyclase"/>
</dbReference>
<proteinExistence type="inferred from homology"/>
<keyword evidence="21" id="KW-1185">Reference proteome</keyword>
<dbReference type="InterPro" id="IPR028082">
    <property type="entry name" value="Peripla_BP_I"/>
</dbReference>
<evidence type="ECO:0000256" key="14">
    <source>
        <dbReference type="RuleBase" id="RU000405"/>
    </source>
</evidence>
<feature type="signal peptide" evidence="17">
    <location>
        <begin position="1"/>
        <end position="16"/>
    </location>
</feature>
<dbReference type="PROSITE" id="PS50011">
    <property type="entry name" value="PROTEIN_KINASE_DOM"/>
    <property type="match status" value="1"/>
</dbReference>
<evidence type="ECO:0000256" key="3">
    <source>
        <dbReference type="ARBA" id="ARBA00012202"/>
    </source>
</evidence>
<keyword evidence="11" id="KW-0325">Glycoprotein</keyword>
<feature type="domain" description="Guanylate cyclase" evidence="19">
    <location>
        <begin position="959"/>
        <end position="1089"/>
    </location>
</feature>
<dbReference type="SUPFAM" id="SSF53822">
    <property type="entry name" value="Periplasmic binding protein-like I"/>
    <property type="match status" value="1"/>
</dbReference>
<dbReference type="InterPro" id="IPR001828">
    <property type="entry name" value="ANF_lig-bd_rcpt"/>
</dbReference>
<dbReference type="Pfam" id="PF07714">
    <property type="entry name" value="PK_Tyr_Ser-Thr"/>
    <property type="match status" value="1"/>
</dbReference>
<keyword evidence="10" id="KW-0675">Receptor</keyword>
<dbReference type="SUPFAM" id="SSF55073">
    <property type="entry name" value="Nucleotide cyclase"/>
    <property type="match status" value="1"/>
</dbReference>
<dbReference type="GO" id="GO:0001653">
    <property type="term" value="F:peptide receptor activity"/>
    <property type="evidence" value="ECO:0007669"/>
    <property type="project" value="TreeGrafter"/>
</dbReference>
<feature type="chain" id="PRO_5042955361" description="Guanylate cyclase" evidence="17">
    <location>
        <begin position="17"/>
        <end position="1378"/>
    </location>
</feature>
<evidence type="ECO:0000256" key="1">
    <source>
        <dbReference type="ARBA" id="ARBA00001436"/>
    </source>
</evidence>
<dbReference type="CDD" id="cd07302">
    <property type="entry name" value="CHD"/>
    <property type="match status" value="1"/>
</dbReference>
<evidence type="ECO:0000256" key="8">
    <source>
        <dbReference type="ARBA" id="ARBA00023134"/>
    </source>
</evidence>
<keyword evidence="12 14" id="KW-0456">Lyase</keyword>
<keyword evidence="7" id="KW-1133">Transmembrane helix</keyword>
<evidence type="ECO:0000256" key="5">
    <source>
        <dbReference type="ARBA" id="ARBA00022729"/>
    </source>
</evidence>
<evidence type="ECO:0000256" key="11">
    <source>
        <dbReference type="ARBA" id="ARBA00023180"/>
    </source>
</evidence>
<dbReference type="InterPro" id="IPR011009">
    <property type="entry name" value="Kinase-like_dom_sf"/>
</dbReference>
<dbReference type="GO" id="GO:0007168">
    <property type="term" value="P:receptor guanylyl cyclase signaling pathway"/>
    <property type="evidence" value="ECO:0007669"/>
    <property type="project" value="TreeGrafter"/>
</dbReference>
<dbReference type="GO" id="GO:0035556">
    <property type="term" value="P:intracellular signal transduction"/>
    <property type="evidence" value="ECO:0007669"/>
    <property type="project" value="InterPro"/>
</dbReference>
<dbReference type="Proteomes" id="UP001367676">
    <property type="component" value="Unassembled WGS sequence"/>
</dbReference>
<evidence type="ECO:0000256" key="10">
    <source>
        <dbReference type="ARBA" id="ARBA00023170"/>
    </source>
</evidence>
<dbReference type="GO" id="GO:0005524">
    <property type="term" value="F:ATP binding"/>
    <property type="evidence" value="ECO:0007669"/>
    <property type="project" value="InterPro"/>
</dbReference>
<evidence type="ECO:0000313" key="21">
    <source>
        <dbReference type="Proteomes" id="UP001367676"/>
    </source>
</evidence>
<dbReference type="GO" id="GO:0004672">
    <property type="term" value="F:protein kinase activity"/>
    <property type="evidence" value="ECO:0007669"/>
    <property type="project" value="InterPro"/>
</dbReference>
<name>A0AAN9T8E8_9HEMI</name>
<dbReference type="InterPro" id="IPR001245">
    <property type="entry name" value="Ser-Thr/Tyr_kinase_cat_dom"/>
</dbReference>
<dbReference type="Gene3D" id="3.30.70.1230">
    <property type="entry name" value="Nucleotide cyclase"/>
    <property type="match status" value="1"/>
</dbReference>
<feature type="region of interest" description="Disordered" evidence="16">
    <location>
        <begin position="1161"/>
        <end position="1190"/>
    </location>
</feature>
<dbReference type="Pfam" id="PF01094">
    <property type="entry name" value="ANF_receptor"/>
    <property type="match status" value="1"/>
</dbReference>
<evidence type="ECO:0000256" key="2">
    <source>
        <dbReference type="ARBA" id="ARBA00004479"/>
    </source>
</evidence>
<evidence type="ECO:0000256" key="17">
    <source>
        <dbReference type="SAM" id="SignalP"/>
    </source>
</evidence>
<keyword evidence="6" id="KW-0547">Nucleotide-binding</keyword>
<dbReference type="Pfam" id="PF00211">
    <property type="entry name" value="Guanylate_cyc"/>
    <property type="match status" value="1"/>
</dbReference>
<keyword evidence="5 17" id="KW-0732">Signal</keyword>
<keyword evidence="4" id="KW-0812">Transmembrane</keyword>
<dbReference type="PROSITE" id="PS50125">
    <property type="entry name" value="GUANYLATE_CYCLASE_2"/>
    <property type="match status" value="1"/>
</dbReference>
<evidence type="ECO:0000256" key="12">
    <source>
        <dbReference type="ARBA" id="ARBA00023239"/>
    </source>
</evidence>
<evidence type="ECO:0000256" key="6">
    <source>
        <dbReference type="ARBA" id="ARBA00022741"/>
    </source>
</evidence>
<comment type="subcellular location">
    <subcellularLocation>
        <location evidence="2">Membrane</location>
        <topology evidence="2">Single-pass type I membrane protein</topology>
    </subcellularLocation>
</comment>
<dbReference type="Gene3D" id="1.10.510.10">
    <property type="entry name" value="Transferase(Phosphotransferase) domain 1"/>
    <property type="match status" value="1"/>
</dbReference>
<evidence type="ECO:0000256" key="7">
    <source>
        <dbReference type="ARBA" id="ARBA00022989"/>
    </source>
</evidence>
<dbReference type="GO" id="GO:0004016">
    <property type="term" value="F:adenylate cyclase activity"/>
    <property type="evidence" value="ECO:0007669"/>
    <property type="project" value="TreeGrafter"/>
</dbReference>
<dbReference type="Gene3D" id="3.40.50.2300">
    <property type="match status" value="2"/>
</dbReference>
<dbReference type="PANTHER" id="PTHR11920:SF474">
    <property type="entry name" value="RECEPTOR-TYPE GUANYLATE CYCLASE GYC76C"/>
    <property type="match status" value="1"/>
</dbReference>
<dbReference type="GO" id="GO:0005886">
    <property type="term" value="C:plasma membrane"/>
    <property type="evidence" value="ECO:0007669"/>
    <property type="project" value="TreeGrafter"/>
</dbReference>
<keyword evidence="9" id="KW-0472">Membrane</keyword>
<dbReference type="PROSITE" id="PS00452">
    <property type="entry name" value="GUANYLATE_CYCLASE_1"/>
    <property type="match status" value="1"/>
</dbReference>
<dbReference type="SUPFAM" id="SSF56112">
    <property type="entry name" value="Protein kinase-like (PK-like)"/>
    <property type="match status" value="1"/>
</dbReference>
<evidence type="ECO:0000256" key="16">
    <source>
        <dbReference type="SAM" id="MobiDB-lite"/>
    </source>
</evidence>
<dbReference type="GO" id="GO:0004383">
    <property type="term" value="F:guanylate cyclase activity"/>
    <property type="evidence" value="ECO:0007669"/>
    <property type="project" value="UniProtKB-EC"/>
</dbReference>
<keyword evidence="13 15" id="KW-0141">cGMP biosynthesis</keyword>
<organism evidence="20 21">
    <name type="scientific">Parthenolecanium corni</name>
    <dbReference type="NCBI Taxonomy" id="536013"/>
    <lineage>
        <taxon>Eukaryota</taxon>
        <taxon>Metazoa</taxon>
        <taxon>Ecdysozoa</taxon>
        <taxon>Arthropoda</taxon>
        <taxon>Hexapoda</taxon>
        <taxon>Insecta</taxon>
        <taxon>Pterygota</taxon>
        <taxon>Neoptera</taxon>
        <taxon>Paraneoptera</taxon>
        <taxon>Hemiptera</taxon>
        <taxon>Sternorrhyncha</taxon>
        <taxon>Coccoidea</taxon>
        <taxon>Coccidae</taxon>
        <taxon>Parthenolecanium</taxon>
    </lineage>
</organism>
<keyword evidence="8" id="KW-0342">GTP-binding</keyword>
<dbReference type="GO" id="GO:0005525">
    <property type="term" value="F:GTP binding"/>
    <property type="evidence" value="ECO:0007669"/>
    <property type="project" value="UniProtKB-KW"/>
</dbReference>
<evidence type="ECO:0000256" key="4">
    <source>
        <dbReference type="ARBA" id="ARBA00022692"/>
    </source>
</evidence>
<dbReference type="FunFam" id="3.30.70.1230:FF:000019">
    <property type="entry name" value="Guanylate cyclase"/>
    <property type="match status" value="1"/>
</dbReference>
<comment type="similarity">
    <text evidence="14">Belongs to the adenylyl cyclase class-4/guanylyl cyclase family.</text>
</comment>
<dbReference type="SMART" id="SM00044">
    <property type="entry name" value="CYCc"/>
    <property type="match status" value="1"/>
</dbReference>
<dbReference type="PANTHER" id="PTHR11920">
    <property type="entry name" value="GUANYLYL CYCLASE"/>
    <property type="match status" value="1"/>
</dbReference>
<evidence type="ECO:0000256" key="13">
    <source>
        <dbReference type="ARBA" id="ARBA00023293"/>
    </source>
</evidence>
<evidence type="ECO:0000259" key="18">
    <source>
        <dbReference type="PROSITE" id="PS50011"/>
    </source>
</evidence>
<evidence type="ECO:0000256" key="15">
    <source>
        <dbReference type="RuleBase" id="RU003431"/>
    </source>
</evidence>
<gene>
    <name evidence="20" type="ORF">V9T40_012801</name>
</gene>
<evidence type="ECO:0000259" key="19">
    <source>
        <dbReference type="PROSITE" id="PS50125"/>
    </source>
</evidence>